<feature type="region of interest" description="Disordered" evidence="1">
    <location>
        <begin position="1"/>
        <end position="45"/>
    </location>
</feature>
<protein>
    <submittedName>
        <fullName evidence="2">Uncharacterized protein</fullName>
    </submittedName>
</protein>
<dbReference type="EMBL" id="GBRH01280132">
    <property type="protein sequence ID" value="JAD17763.1"/>
    <property type="molecule type" value="Transcribed_RNA"/>
</dbReference>
<proteinExistence type="predicted"/>
<dbReference type="AlphaFoldDB" id="A0A0A8XYB7"/>
<evidence type="ECO:0000256" key="1">
    <source>
        <dbReference type="SAM" id="MobiDB-lite"/>
    </source>
</evidence>
<reference evidence="2" key="1">
    <citation type="submission" date="2014-09" db="EMBL/GenBank/DDBJ databases">
        <authorList>
            <person name="Magalhaes I.L.F."/>
            <person name="Oliveira U."/>
            <person name="Santos F.R."/>
            <person name="Vidigal T.H.D.A."/>
            <person name="Brescovit A.D."/>
            <person name="Santos A.J."/>
        </authorList>
    </citation>
    <scope>NUCLEOTIDE SEQUENCE</scope>
    <source>
        <tissue evidence="2">Shoot tissue taken approximately 20 cm above the soil surface</tissue>
    </source>
</reference>
<accession>A0A0A8XYB7</accession>
<feature type="compositionally biased region" description="Low complexity" evidence="1">
    <location>
        <begin position="19"/>
        <end position="45"/>
    </location>
</feature>
<sequence>MPMPPSPWRAAPQASHTRSPLWPESSPASSLSHSPCAPCSSDSKS</sequence>
<reference evidence="2" key="2">
    <citation type="journal article" date="2015" name="Data Brief">
        <title>Shoot transcriptome of the giant reed, Arundo donax.</title>
        <authorList>
            <person name="Barrero R.A."/>
            <person name="Guerrero F.D."/>
            <person name="Moolhuijzen P."/>
            <person name="Goolsby J.A."/>
            <person name="Tidwell J."/>
            <person name="Bellgard S.E."/>
            <person name="Bellgard M.I."/>
        </authorList>
    </citation>
    <scope>NUCLEOTIDE SEQUENCE</scope>
    <source>
        <tissue evidence="2">Shoot tissue taken approximately 20 cm above the soil surface</tissue>
    </source>
</reference>
<name>A0A0A8XYB7_ARUDO</name>
<organism evidence="2">
    <name type="scientific">Arundo donax</name>
    <name type="common">Giant reed</name>
    <name type="synonym">Donax arundinaceus</name>
    <dbReference type="NCBI Taxonomy" id="35708"/>
    <lineage>
        <taxon>Eukaryota</taxon>
        <taxon>Viridiplantae</taxon>
        <taxon>Streptophyta</taxon>
        <taxon>Embryophyta</taxon>
        <taxon>Tracheophyta</taxon>
        <taxon>Spermatophyta</taxon>
        <taxon>Magnoliopsida</taxon>
        <taxon>Liliopsida</taxon>
        <taxon>Poales</taxon>
        <taxon>Poaceae</taxon>
        <taxon>PACMAD clade</taxon>
        <taxon>Arundinoideae</taxon>
        <taxon>Arundineae</taxon>
        <taxon>Arundo</taxon>
    </lineage>
</organism>
<evidence type="ECO:0000313" key="2">
    <source>
        <dbReference type="EMBL" id="JAD17763.1"/>
    </source>
</evidence>